<evidence type="ECO:0000256" key="6">
    <source>
        <dbReference type="ARBA" id="ARBA00023004"/>
    </source>
</evidence>
<keyword evidence="4" id="KW-0479">Metal-binding</keyword>
<name>A0A9P4V3B2_9PLEO</name>
<evidence type="ECO:0000313" key="10">
    <source>
        <dbReference type="EMBL" id="KAF2736484.1"/>
    </source>
</evidence>
<feature type="chain" id="PRO_5040449835" evidence="8">
    <location>
        <begin position="18"/>
        <end position="271"/>
    </location>
</feature>
<dbReference type="GO" id="GO:0004601">
    <property type="term" value="F:peroxidase activity"/>
    <property type="evidence" value="ECO:0007669"/>
    <property type="project" value="UniProtKB-KW"/>
</dbReference>
<organism evidence="10 11">
    <name type="scientific">Polyplosphaeria fusca</name>
    <dbReference type="NCBI Taxonomy" id="682080"/>
    <lineage>
        <taxon>Eukaryota</taxon>
        <taxon>Fungi</taxon>
        <taxon>Dikarya</taxon>
        <taxon>Ascomycota</taxon>
        <taxon>Pezizomycotina</taxon>
        <taxon>Dothideomycetes</taxon>
        <taxon>Pleosporomycetidae</taxon>
        <taxon>Pleosporales</taxon>
        <taxon>Tetraplosphaeriaceae</taxon>
        <taxon>Polyplosphaeria</taxon>
    </lineage>
</organism>
<comment type="cofactor">
    <cofactor evidence="1">
        <name>heme b</name>
        <dbReference type="ChEBI" id="CHEBI:60344"/>
    </cofactor>
</comment>
<accession>A0A9P4V3B2</accession>
<feature type="domain" description="Heme haloperoxidase family profile" evidence="9">
    <location>
        <begin position="28"/>
        <end position="238"/>
    </location>
</feature>
<reference evidence="10" key="1">
    <citation type="journal article" date="2020" name="Stud. Mycol.">
        <title>101 Dothideomycetes genomes: a test case for predicting lifestyles and emergence of pathogens.</title>
        <authorList>
            <person name="Haridas S."/>
            <person name="Albert R."/>
            <person name="Binder M."/>
            <person name="Bloem J."/>
            <person name="Labutti K."/>
            <person name="Salamov A."/>
            <person name="Andreopoulos B."/>
            <person name="Baker S."/>
            <person name="Barry K."/>
            <person name="Bills G."/>
            <person name="Bluhm B."/>
            <person name="Cannon C."/>
            <person name="Castanera R."/>
            <person name="Culley D."/>
            <person name="Daum C."/>
            <person name="Ezra D."/>
            <person name="Gonzalez J."/>
            <person name="Henrissat B."/>
            <person name="Kuo A."/>
            <person name="Liang C."/>
            <person name="Lipzen A."/>
            <person name="Lutzoni F."/>
            <person name="Magnuson J."/>
            <person name="Mondo S."/>
            <person name="Nolan M."/>
            <person name="Ohm R."/>
            <person name="Pangilinan J."/>
            <person name="Park H.-J."/>
            <person name="Ramirez L."/>
            <person name="Alfaro M."/>
            <person name="Sun H."/>
            <person name="Tritt A."/>
            <person name="Yoshinaga Y."/>
            <person name="Zwiers L.-H."/>
            <person name="Turgeon B."/>
            <person name="Goodwin S."/>
            <person name="Spatafora J."/>
            <person name="Crous P."/>
            <person name="Grigoriev I."/>
        </authorList>
    </citation>
    <scope>NUCLEOTIDE SEQUENCE</scope>
    <source>
        <strain evidence="10">CBS 125425</strain>
    </source>
</reference>
<dbReference type="PANTHER" id="PTHR33577">
    <property type="entry name" value="STERIGMATOCYSTIN BIOSYNTHESIS PEROXIDASE STCC-RELATED"/>
    <property type="match status" value="1"/>
</dbReference>
<evidence type="ECO:0000256" key="1">
    <source>
        <dbReference type="ARBA" id="ARBA00001970"/>
    </source>
</evidence>
<keyword evidence="3" id="KW-0349">Heme</keyword>
<protein>
    <submittedName>
        <fullName evidence="10">Cloroperoxidase</fullName>
    </submittedName>
</protein>
<dbReference type="EMBL" id="ML996124">
    <property type="protein sequence ID" value="KAF2736484.1"/>
    <property type="molecule type" value="Genomic_DNA"/>
</dbReference>
<dbReference type="Proteomes" id="UP000799444">
    <property type="component" value="Unassembled WGS sequence"/>
</dbReference>
<dbReference type="InterPro" id="IPR036851">
    <property type="entry name" value="Chloroperoxidase-like_sf"/>
</dbReference>
<comment type="caution">
    <text evidence="10">The sequence shown here is derived from an EMBL/GenBank/DDBJ whole genome shotgun (WGS) entry which is preliminary data.</text>
</comment>
<dbReference type="InterPro" id="IPR000028">
    <property type="entry name" value="Chloroperoxidase"/>
</dbReference>
<dbReference type="OrthoDB" id="407298at2759"/>
<gene>
    <name evidence="10" type="ORF">EJ04DRAFT_156452</name>
</gene>
<keyword evidence="5" id="KW-0560">Oxidoreductase</keyword>
<evidence type="ECO:0000256" key="2">
    <source>
        <dbReference type="ARBA" id="ARBA00022559"/>
    </source>
</evidence>
<dbReference type="GO" id="GO:0046872">
    <property type="term" value="F:metal ion binding"/>
    <property type="evidence" value="ECO:0007669"/>
    <property type="project" value="UniProtKB-KW"/>
</dbReference>
<evidence type="ECO:0000313" key="11">
    <source>
        <dbReference type="Proteomes" id="UP000799444"/>
    </source>
</evidence>
<keyword evidence="2" id="KW-0575">Peroxidase</keyword>
<keyword evidence="11" id="KW-1185">Reference proteome</keyword>
<evidence type="ECO:0000256" key="7">
    <source>
        <dbReference type="ARBA" id="ARBA00025795"/>
    </source>
</evidence>
<feature type="signal peptide" evidence="8">
    <location>
        <begin position="1"/>
        <end position="17"/>
    </location>
</feature>
<proteinExistence type="inferred from homology"/>
<dbReference type="SUPFAM" id="SSF47571">
    <property type="entry name" value="Cloroperoxidase"/>
    <property type="match status" value="1"/>
</dbReference>
<comment type="similarity">
    <text evidence="7">Belongs to the chloroperoxidase family.</text>
</comment>
<dbReference type="PANTHER" id="PTHR33577:SF7">
    <property type="entry name" value="HEME HALOPEROXIDASE FAMILY PROFILE DOMAIN-CONTAINING PROTEIN"/>
    <property type="match status" value="1"/>
</dbReference>
<dbReference type="AlphaFoldDB" id="A0A9P4V3B2"/>
<evidence type="ECO:0000256" key="3">
    <source>
        <dbReference type="ARBA" id="ARBA00022617"/>
    </source>
</evidence>
<dbReference type="PROSITE" id="PS51405">
    <property type="entry name" value="HEME_HALOPEROXIDASE"/>
    <property type="match status" value="1"/>
</dbReference>
<keyword evidence="6" id="KW-0408">Iron</keyword>
<keyword evidence="8" id="KW-0732">Signal</keyword>
<dbReference type="Pfam" id="PF01328">
    <property type="entry name" value="Peroxidase_2"/>
    <property type="match status" value="1"/>
</dbReference>
<evidence type="ECO:0000256" key="5">
    <source>
        <dbReference type="ARBA" id="ARBA00023002"/>
    </source>
</evidence>
<sequence length="271" mass="29814">MKSSLLYAATAFGIALAFPSIPSQGDDRFHKWHPAGPADVRAPCPMLNSLANHGFLPHDGKAITENITISALNAALNINETLARFLHEAAATTNPQPNATTYDLDHLNRHNFLEHDASLSRVDLHFGNVQPFNQTVFDKTRAFFTDEIITVQMAANARKAAIDNSNATNPEFSLSEQGEGFSLGESVAYIIALGDAATHNVRRDLVEYLFEKERLPVELGWSRRKEVIKFEELSEMIEKLANATASVPSEARHLARNAGFHAGVRAPMPRS</sequence>
<evidence type="ECO:0000256" key="8">
    <source>
        <dbReference type="SAM" id="SignalP"/>
    </source>
</evidence>
<evidence type="ECO:0000256" key="4">
    <source>
        <dbReference type="ARBA" id="ARBA00022723"/>
    </source>
</evidence>
<evidence type="ECO:0000259" key="9">
    <source>
        <dbReference type="PROSITE" id="PS51405"/>
    </source>
</evidence>
<dbReference type="Gene3D" id="1.10.489.10">
    <property type="entry name" value="Chloroperoxidase-like"/>
    <property type="match status" value="1"/>
</dbReference>